<feature type="transmembrane region" description="Helical" evidence="7">
    <location>
        <begin position="21"/>
        <end position="40"/>
    </location>
</feature>
<feature type="transmembrane region" description="Helical" evidence="7">
    <location>
        <begin position="95"/>
        <end position="116"/>
    </location>
</feature>
<feature type="transmembrane region" description="Helical" evidence="7">
    <location>
        <begin position="238"/>
        <end position="264"/>
    </location>
</feature>
<feature type="transmembrane region" description="Helical" evidence="7">
    <location>
        <begin position="348"/>
        <end position="373"/>
    </location>
</feature>
<feature type="transmembrane region" description="Helical" evidence="7">
    <location>
        <begin position="155"/>
        <end position="176"/>
    </location>
</feature>
<feature type="transmembrane region" description="Helical" evidence="7">
    <location>
        <begin position="122"/>
        <end position="143"/>
    </location>
</feature>
<dbReference type="PANTHER" id="PTHR11706">
    <property type="entry name" value="SOLUTE CARRIER PROTEIN FAMILY 11 MEMBER"/>
    <property type="match status" value="1"/>
</dbReference>
<dbReference type="PRINTS" id="PR00447">
    <property type="entry name" value="NATRESASSCMP"/>
</dbReference>
<feature type="transmembrane region" description="Helical" evidence="7">
    <location>
        <begin position="321"/>
        <end position="342"/>
    </location>
</feature>
<dbReference type="GO" id="GO:0034755">
    <property type="term" value="P:iron ion transmembrane transport"/>
    <property type="evidence" value="ECO:0007669"/>
    <property type="project" value="TreeGrafter"/>
</dbReference>
<accession>E8Q764</accession>
<comment type="subcellular location">
    <subcellularLocation>
        <location evidence="7">Cell inner membrane</location>
        <topology evidence="7">Multi-pass membrane protein</topology>
    </subcellularLocation>
    <subcellularLocation>
        <location evidence="1">Membrane</location>
        <topology evidence="1">Multi-pass membrane protein</topology>
    </subcellularLocation>
</comment>
<evidence type="ECO:0000256" key="4">
    <source>
        <dbReference type="ARBA" id="ARBA00022847"/>
    </source>
</evidence>
<dbReference type="GO" id="GO:0015293">
    <property type="term" value="F:symporter activity"/>
    <property type="evidence" value="ECO:0007669"/>
    <property type="project" value="UniProtKB-UniRule"/>
</dbReference>
<dbReference type="GO" id="GO:0046872">
    <property type="term" value="F:metal ion binding"/>
    <property type="evidence" value="ECO:0007669"/>
    <property type="project" value="UniProtKB-UniRule"/>
</dbReference>
<keyword evidence="5 7" id="KW-1133">Transmembrane helix</keyword>
<dbReference type="RefSeq" id="WP_013516813.1">
    <property type="nucleotide sequence ID" value="NC_014909.2"/>
</dbReference>
<sequence>MLRTQSNVESNHAKRKIKLTLLGPAFIAAIGYIDPGNYATNIQAGATFGYKLLWVVVWANVMAMLIQLLSAKLGIATGKNLAEHIRDQFPKSIVWMYWVQAEVIAMATDLAEFIGAAIGFQILLGISLFKGALLTGVATFLILTLQNYGKKPLELIVGSLLLFVAGAYCIELFYSKPELIGLGMGMLFPVLPNKEAVFLSAGVLGATVMPHVIYLHSSLTQDNVMEATKLERYDSTKLDVAIAMTIAGFVNLSMMATAAAVFHFSGHTGVASLNEAYLTLSPLLNHTAAVIFGLSLTAAGLSSTVVGTLAGQVVMQGFVRFYIPMMLRRVVTMLPSFIIIALEIDSTHILIMSQVLLSFGIALALIPLLLFTGDVNVMNELVNSTWINFIGWMITSIVIGLNIYLLIGIFTE</sequence>
<keyword evidence="7" id="KW-0997">Cell inner membrane</keyword>
<keyword evidence="2 7" id="KW-0813">Transport</keyword>
<evidence type="ECO:0000256" key="1">
    <source>
        <dbReference type="ARBA" id="ARBA00004141"/>
    </source>
</evidence>
<gene>
    <name evidence="7 8" type="primary">mntH</name>
    <name evidence="8" type="ordered locus">BVAF_503</name>
</gene>
<evidence type="ECO:0000256" key="3">
    <source>
        <dbReference type="ARBA" id="ARBA00022692"/>
    </source>
</evidence>
<feature type="transmembrane region" description="Helical" evidence="7">
    <location>
        <begin position="385"/>
        <end position="410"/>
    </location>
</feature>
<evidence type="ECO:0000313" key="9">
    <source>
        <dbReference type="Proteomes" id="UP000007464"/>
    </source>
</evidence>
<keyword evidence="3 7" id="KW-0812">Transmembrane</keyword>
<organism evidence="8 9">
    <name type="scientific">Blochmanniella vafra (strain BVAF)</name>
    <dbReference type="NCBI Taxonomy" id="859654"/>
    <lineage>
        <taxon>Bacteria</taxon>
        <taxon>Pseudomonadati</taxon>
        <taxon>Pseudomonadota</taxon>
        <taxon>Gammaproteobacteria</taxon>
        <taxon>Enterobacterales</taxon>
        <taxon>Enterobacteriaceae</taxon>
        <taxon>ant endosymbionts</taxon>
        <taxon>Candidatus Blochmanniella</taxon>
    </lineage>
</organism>
<feature type="transmembrane region" description="Helical" evidence="7">
    <location>
        <begin position="284"/>
        <end position="309"/>
    </location>
</feature>
<evidence type="ECO:0000256" key="2">
    <source>
        <dbReference type="ARBA" id="ARBA00022448"/>
    </source>
</evidence>
<dbReference type="NCBIfam" id="NF001923">
    <property type="entry name" value="PRK00701.1"/>
    <property type="match status" value="1"/>
</dbReference>
<protein>
    <recommendedName>
        <fullName evidence="7">Divalent metal cation transporter MntH</fullName>
    </recommendedName>
</protein>
<dbReference type="Pfam" id="PF01566">
    <property type="entry name" value="Nramp"/>
    <property type="match status" value="1"/>
</dbReference>
<keyword evidence="4 7" id="KW-0769">Symport</keyword>
<keyword evidence="6 7" id="KW-0472">Membrane</keyword>
<reference evidence="8 9" key="1">
    <citation type="journal article" date="2010" name="BMC Genomics">
        <title>Unprecedented loss of ammonia assimilation capability in a urease-encoding bacterial mutualist.</title>
        <authorList>
            <person name="Williams L.E."/>
            <person name="Wernegreen J.J."/>
        </authorList>
    </citation>
    <scope>NUCLEOTIDE SEQUENCE [LARGE SCALE GENOMIC DNA]</scope>
    <source>
        <strain evidence="8 9">BVAF</strain>
    </source>
</reference>
<dbReference type="GO" id="GO:0005886">
    <property type="term" value="C:plasma membrane"/>
    <property type="evidence" value="ECO:0007669"/>
    <property type="project" value="UniProtKB-SubCell"/>
</dbReference>
<dbReference type="Proteomes" id="UP000007464">
    <property type="component" value="Chromosome"/>
</dbReference>
<dbReference type="EMBL" id="CP002189">
    <property type="protein sequence ID" value="ADV33888.1"/>
    <property type="molecule type" value="Genomic_DNA"/>
</dbReference>
<evidence type="ECO:0000256" key="6">
    <source>
        <dbReference type="ARBA" id="ARBA00023136"/>
    </source>
</evidence>
<dbReference type="InterPro" id="IPR001046">
    <property type="entry name" value="NRAMP_fam"/>
</dbReference>
<feature type="transmembrane region" description="Helical" evidence="7">
    <location>
        <begin position="52"/>
        <end position="75"/>
    </location>
</feature>
<keyword evidence="7" id="KW-0406">Ion transport</keyword>
<comment type="similarity">
    <text evidence="7">Belongs to the NRAMP family.</text>
</comment>
<evidence type="ECO:0000256" key="5">
    <source>
        <dbReference type="ARBA" id="ARBA00022989"/>
    </source>
</evidence>
<comment type="function">
    <text evidence="7">H(+)-stimulated, divalent metal cation uptake system.</text>
</comment>
<keyword evidence="9" id="KW-1185">Reference proteome</keyword>
<dbReference type="NCBIfam" id="NF037982">
    <property type="entry name" value="Nramp_1"/>
    <property type="match status" value="1"/>
</dbReference>
<feature type="transmembrane region" description="Helical" evidence="7">
    <location>
        <begin position="196"/>
        <end position="217"/>
    </location>
</feature>
<dbReference type="PANTHER" id="PTHR11706:SF33">
    <property type="entry name" value="NATURAL RESISTANCE-ASSOCIATED MACROPHAGE PROTEIN 2"/>
    <property type="match status" value="1"/>
</dbReference>
<proteinExistence type="inferred from homology"/>
<evidence type="ECO:0000256" key="7">
    <source>
        <dbReference type="HAMAP-Rule" id="MF_00221"/>
    </source>
</evidence>
<evidence type="ECO:0000313" key="8">
    <source>
        <dbReference type="EMBL" id="ADV33888.1"/>
    </source>
</evidence>
<dbReference type="HAMAP" id="MF_00221">
    <property type="entry name" value="NRAMP"/>
    <property type="match status" value="1"/>
</dbReference>
<dbReference type="HOGENOM" id="CLU_020088_2_0_6"/>
<dbReference type="OrthoDB" id="9787548at2"/>
<keyword evidence="7" id="KW-1003">Cell membrane</keyword>
<name>E8Q764_BLOVB</name>
<dbReference type="NCBIfam" id="TIGR01197">
    <property type="entry name" value="nramp"/>
    <property type="match status" value="1"/>
</dbReference>
<dbReference type="GO" id="GO:0015086">
    <property type="term" value="F:cadmium ion transmembrane transporter activity"/>
    <property type="evidence" value="ECO:0007669"/>
    <property type="project" value="TreeGrafter"/>
</dbReference>
<dbReference type="AlphaFoldDB" id="E8Q764"/>
<dbReference type="KEGG" id="bva:BVAF_503"/>
<dbReference type="GO" id="GO:0005384">
    <property type="term" value="F:manganese ion transmembrane transporter activity"/>
    <property type="evidence" value="ECO:0007669"/>
    <property type="project" value="TreeGrafter"/>
</dbReference>